<reference evidence="2" key="2">
    <citation type="submission" date="2023-06" db="EMBL/GenBank/DDBJ databases">
        <authorList>
            <consortium name="Lawrence Berkeley National Laboratory"/>
            <person name="Haridas S."/>
            <person name="Hensen N."/>
            <person name="Bonometti L."/>
            <person name="Westerberg I."/>
            <person name="Brannstrom I.O."/>
            <person name="Guillou S."/>
            <person name="Cros-Aarteil S."/>
            <person name="Calhoun S."/>
            <person name="Kuo A."/>
            <person name="Mondo S."/>
            <person name="Pangilinan J."/>
            <person name="Riley R."/>
            <person name="Labutti K."/>
            <person name="Andreopoulos B."/>
            <person name="Lipzen A."/>
            <person name="Chen C."/>
            <person name="Yanf M."/>
            <person name="Daum C."/>
            <person name="Ng V."/>
            <person name="Clum A."/>
            <person name="Steindorff A."/>
            <person name="Ohm R."/>
            <person name="Martin F."/>
            <person name="Silar P."/>
            <person name="Natvig D."/>
            <person name="Lalanne C."/>
            <person name="Gautier V."/>
            <person name="Ament-Velasquez S.L."/>
            <person name="Kruys A."/>
            <person name="Hutchinson M.I."/>
            <person name="Powell A.J."/>
            <person name="Barry K."/>
            <person name="Miller A.N."/>
            <person name="Grigoriev I.V."/>
            <person name="Debuchy R."/>
            <person name="Gladieux P."/>
            <person name="Thoren M.H."/>
            <person name="Johannesson H."/>
        </authorList>
    </citation>
    <scope>NUCLEOTIDE SEQUENCE</scope>
    <source>
        <strain evidence="2">CBS 955.72</strain>
    </source>
</reference>
<evidence type="ECO:0000313" key="2">
    <source>
        <dbReference type="EMBL" id="KAK3349310.1"/>
    </source>
</evidence>
<accession>A0AAJ0HEZ8</accession>
<name>A0AAJ0HEZ8_9PEZI</name>
<reference evidence="2" key="1">
    <citation type="journal article" date="2023" name="Mol. Phylogenet. Evol.">
        <title>Genome-scale phylogeny and comparative genomics of the fungal order Sordariales.</title>
        <authorList>
            <person name="Hensen N."/>
            <person name="Bonometti L."/>
            <person name="Westerberg I."/>
            <person name="Brannstrom I.O."/>
            <person name="Guillou S."/>
            <person name="Cros-Aarteil S."/>
            <person name="Calhoun S."/>
            <person name="Haridas S."/>
            <person name="Kuo A."/>
            <person name="Mondo S."/>
            <person name="Pangilinan J."/>
            <person name="Riley R."/>
            <person name="LaButti K."/>
            <person name="Andreopoulos B."/>
            <person name="Lipzen A."/>
            <person name="Chen C."/>
            <person name="Yan M."/>
            <person name="Daum C."/>
            <person name="Ng V."/>
            <person name="Clum A."/>
            <person name="Steindorff A."/>
            <person name="Ohm R.A."/>
            <person name="Martin F."/>
            <person name="Silar P."/>
            <person name="Natvig D.O."/>
            <person name="Lalanne C."/>
            <person name="Gautier V."/>
            <person name="Ament-Velasquez S.L."/>
            <person name="Kruys A."/>
            <person name="Hutchinson M.I."/>
            <person name="Powell A.J."/>
            <person name="Barry K."/>
            <person name="Miller A.N."/>
            <person name="Grigoriev I.V."/>
            <person name="Debuchy R."/>
            <person name="Gladieux P."/>
            <person name="Hiltunen Thoren M."/>
            <person name="Johannesson H."/>
        </authorList>
    </citation>
    <scope>NUCLEOTIDE SEQUENCE</scope>
    <source>
        <strain evidence="2">CBS 955.72</strain>
    </source>
</reference>
<evidence type="ECO:0000256" key="1">
    <source>
        <dbReference type="SAM" id="MobiDB-lite"/>
    </source>
</evidence>
<dbReference type="EMBL" id="JAUIQD010000005">
    <property type="protein sequence ID" value="KAK3349310.1"/>
    <property type="molecule type" value="Genomic_DNA"/>
</dbReference>
<protein>
    <submittedName>
        <fullName evidence="2">Uncharacterized protein</fullName>
    </submittedName>
</protein>
<gene>
    <name evidence="2" type="ORF">B0T25DRAFT_569958</name>
</gene>
<feature type="compositionally biased region" description="Basic and acidic residues" evidence="1">
    <location>
        <begin position="139"/>
        <end position="155"/>
    </location>
</feature>
<feature type="region of interest" description="Disordered" evidence="1">
    <location>
        <begin position="139"/>
        <end position="179"/>
    </location>
</feature>
<organism evidence="2 3">
    <name type="scientific">Lasiosphaeria hispida</name>
    <dbReference type="NCBI Taxonomy" id="260671"/>
    <lineage>
        <taxon>Eukaryota</taxon>
        <taxon>Fungi</taxon>
        <taxon>Dikarya</taxon>
        <taxon>Ascomycota</taxon>
        <taxon>Pezizomycotina</taxon>
        <taxon>Sordariomycetes</taxon>
        <taxon>Sordariomycetidae</taxon>
        <taxon>Sordariales</taxon>
        <taxon>Lasiosphaeriaceae</taxon>
        <taxon>Lasiosphaeria</taxon>
    </lineage>
</organism>
<dbReference type="AlphaFoldDB" id="A0AAJ0HEZ8"/>
<keyword evidence="3" id="KW-1185">Reference proteome</keyword>
<sequence>MLSFGSETPGRRYIQLSGIICLVPIDETAVAVGWSNVLGSADKGWRDAISDAGPQIWDLMIEKGARAFRYKNTTSSAMDIVAYILGHRGQPVVMHIQDELAGAKVLAKTTAAHALQSQLQNQLSNSMTHIEYVKKRLEQARRDGDQGRTVKDHEISQASREIAVRNADQKLEGPQDIDP</sequence>
<proteinExistence type="predicted"/>
<evidence type="ECO:0000313" key="3">
    <source>
        <dbReference type="Proteomes" id="UP001275084"/>
    </source>
</evidence>
<dbReference type="Proteomes" id="UP001275084">
    <property type="component" value="Unassembled WGS sequence"/>
</dbReference>
<comment type="caution">
    <text evidence="2">The sequence shown here is derived from an EMBL/GenBank/DDBJ whole genome shotgun (WGS) entry which is preliminary data.</text>
</comment>